<organism evidence="2 5">
    <name type="scientific">Francisella philomiragia</name>
    <dbReference type="NCBI Taxonomy" id="28110"/>
    <lineage>
        <taxon>Bacteria</taxon>
        <taxon>Pseudomonadati</taxon>
        <taxon>Pseudomonadota</taxon>
        <taxon>Gammaproteobacteria</taxon>
        <taxon>Thiotrichales</taxon>
        <taxon>Francisellaceae</taxon>
        <taxon>Francisella</taxon>
    </lineage>
</organism>
<proteinExistence type="inferred from homology"/>
<dbReference type="EMBL" id="CP009440">
    <property type="protein sequence ID" value="AJI53703.1"/>
    <property type="molecule type" value="Genomic_DNA"/>
</dbReference>
<dbReference type="InterPro" id="IPR005651">
    <property type="entry name" value="Trm112-like"/>
</dbReference>
<dbReference type="GeneID" id="93255995"/>
<dbReference type="AlphaFoldDB" id="A0A080Q6T0"/>
<protein>
    <recommendedName>
        <fullName evidence="1">UPF0434 protein DR78_37</fullName>
    </recommendedName>
</protein>
<dbReference type="PANTHER" id="PTHR33505">
    <property type="entry name" value="ZGC:162634"/>
    <property type="match status" value="1"/>
</dbReference>
<dbReference type="Pfam" id="PF03966">
    <property type="entry name" value="Trm112p"/>
    <property type="match status" value="1"/>
</dbReference>
<dbReference type="KEGG" id="fpz:LA55_890"/>
<dbReference type="EMBL" id="JOUE01000006">
    <property type="protein sequence ID" value="KFJ42734.1"/>
    <property type="molecule type" value="Genomic_DNA"/>
</dbReference>
<evidence type="ECO:0000313" key="4">
    <source>
        <dbReference type="Proteomes" id="UP000029117"/>
    </source>
</evidence>
<dbReference type="STRING" id="28110.KU46_1430"/>
<gene>
    <name evidence="3" type="ORF">DR78_37</name>
    <name evidence="2" type="ORF">LA55_890</name>
</gene>
<accession>A0A080Q6T0</accession>
<evidence type="ECO:0000313" key="3">
    <source>
        <dbReference type="EMBL" id="KFJ42734.1"/>
    </source>
</evidence>
<dbReference type="OrthoDB" id="9812205at2"/>
<comment type="similarity">
    <text evidence="1">Belongs to the UPF0434 family.</text>
</comment>
<dbReference type="KEGG" id="fpj:LA02_1591"/>
<evidence type="ECO:0000313" key="5">
    <source>
        <dbReference type="Proteomes" id="UP000031830"/>
    </source>
</evidence>
<dbReference type="SUPFAM" id="SSF158997">
    <property type="entry name" value="Trm112p-like"/>
    <property type="match status" value="1"/>
</dbReference>
<evidence type="ECO:0000313" key="2">
    <source>
        <dbReference type="EMBL" id="AJI53703.1"/>
    </source>
</evidence>
<name>A0A080Q6T0_9GAMM</name>
<dbReference type="Gene3D" id="2.20.25.10">
    <property type="match status" value="1"/>
</dbReference>
<dbReference type="PATRIC" id="fig|28110.15.peg.800"/>
<evidence type="ECO:0000256" key="1">
    <source>
        <dbReference type="HAMAP-Rule" id="MF_01187"/>
    </source>
</evidence>
<reference evidence="3 4" key="1">
    <citation type="submission" date="2014-04" db="EMBL/GenBank/DDBJ databases">
        <authorList>
            <person name="Bishop-Lilly K.A."/>
            <person name="Broomall S.M."/>
            <person name="Chain P.S."/>
            <person name="Chertkov O."/>
            <person name="Coyne S.R."/>
            <person name="Daligault H.E."/>
            <person name="Davenport K.W."/>
            <person name="Erkkila T."/>
            <person name="Frey K.G."/>
            <person name="Gibbons H.S."/>
            <person name="Gu W."/>
            <person name="Jaissle J."/>
            <person name="Johnson S.L."/>
            <person name="Koroleva G.I."/>
            <person name="Ladner J.T."/>
            <person name="Lo C.-C."/>
            <person name="Minogue T.D."/>
            <person name="Munk C."/>
            <person name="Palacios G.F."/>
            <person name="Redden C.L."/>
            <person name="Rosenzweig C.N."/>
            <person name="Scholz M.B."/>
            <person name="Teshima H."/>
            <person name="Xu Y."/>
        </authorList>
    </citation>
    <scope>NUCLEOTIDE SEQUENCE [LARGE SCALE GENOMIC DNA]</scope>
    <source>
        <strain evidence="3 4">FAJ</strain>
    </source>
</reference>
<dbReference type="PANTHER" id="PTHR33505:SF4">
    <property type="entry name" value="PROTEIN PREY, MITOCHONDRIAL"/>
    <property type="match status" value="1"/>
</dbReference>
<dbReference type="Proteomes" id="UP000029117">
    <property type="component" value="Unassembled WGS sequence"/>
</dbReference>
<dbReference type="HAMAP" id="MF_01187">
    <property type="entry name" value="UPF0434"/>
    <property type="match status" value="1"/>
</dbReference>
<dbReference type="FunFam" id="2.20.25.10:FF:000002">
    <property type="entry name" value="UPF0434 protein YcaR"/>
    <property type="match status" value="1"/>
</dbReference>
<dbReference type="GO" id="GO:0005829">
    <property type="term" value="C:cytosol"/>
    <property type="evidence" value="ECO:0007669"/>
    <property type="project" value="TreeGrafter"/>
</dbReference>
<dbReference type="RefSeq" id="WP_013923253.1">
    <property type="nucleotide sequence ID" value="NZ_CP009440.1"/>
</dbReference>
<dbReference type="Proteomes" id="UP000031830">
    <property type="component" value="Chromosome"/>
</dbReference>
<reference evidence="2 5" key="2">
    <citation type="journal article" date="2015" name="Genome Announc.">
        <title>Genome sequencing of 18 francisella strains to aid in assay development and testing.</title>
        <authorList>
            <person name="Johnson S.L."/>
            <person name="Daligault H.E."/>
            <person name="Davenport K.W."/>
            <person name="Coyne S.R."/>
            <person name="Frey K.G."/>
            <person name="Koroleva G.I."/>
            <person name="Broomall S.M."/>
            <person name="Bishop-Lilly K.A."/>
            <person name="Bruce D.C."/>
            <person name="Chertkov O."/>
            <person name="Freitas T."/>
            <person name="Jaissle J."/>
            <person name="Ladner J.T."/>
            <person name="Rosenzweig C.N."/>
            <person name="Gibbons H.S."/>
            <person name="Palacios G.F."/>
            <person name="Redden C.L."/>
            <person name="Xu Y."/>
            <person name="Minogue T.D."/>
            <person name="Chain P.S."/>
        </authorList>
    </citation>
    <scope>NUCLEOTIDE SEQUENCE [LARGE SCALE GENOMIC DNA]</scope>
    <source>
        <strain evidence="2 5">GA01-2794</strain>
    </source>
</reference>
<sequence>MDHSVLNVLVCPVCNSSLHYDKENQLLICKADKLAYPIRENIPVMLVEEAKKLTLEEVKKYG</sequence>